<organism evidence="5 6">
    <name type="scientific">Rotaria sordida</name>
    <dbReference type="NCBI Taxonomy" id="392033"/>
    <lineage>
        <taxon>Eukaryota</taxon>
        <taxon>Metazoa</taxon>
        <taxon>Spiralia</taxon>
        <taxon>Gnathifera</taxon>
        <taxon>Rotifera</taxon>
        <taxon>Eurotatoria</taxon>
        <taxon>Bdelloidea</taxon>
        <taxon>Philodinida</taxon>
        <taxon>Philodinidae</taxon>
        <taxon>Rotaria</taxon>
    </lineage>
</organism>
<dbReference type="PANTHER" id="PTHR44145:SF3">
    <property type="entry name" value="DNAJ HOMOLOG SUBFAMILY A MEMBER 3, MITOCHONDRIAL"/>
    <property type="match status" value="1"/>
</dbReference>
<evidence type="ECO:0000313" key="5">
    <source>
        <dbReference type="EMBL" id="CAF1383747.1"/>
    </source>
</evidence>
<proteinExistence type="predicted"/>
<dbReference type="PANTHER" id="PTHR44145">
    <property type="entry name" value="DNAJ HOMOLOG SUBFAMILY A MEMBER 3, MITOCHONDRIAL"/>
    <property type="match status" value="1"/>
</dbReference>
<dbReference type="PRINTS" id="PR00625">
    <property type="entry name" value="JDOMAIN"/>
</dbReference>
<dbReference type="AlphaFoldDB" id="A0A815K145"/>
<evidence type="ECO:0000256" key="2">
    <source>
        <dbReference type="SAM" id="Phobius"/>
    </source>
</evidence>
<keyword evidence="6" id="KW-1185">Reference proteome</keyword>
<dbReference type="Pfam" id="PF00226">
    <property type="entry name" value="DnaJ"/>
    <property type="match status" value="1"/>
</dbReference>
<keyword evidence="2" id="KW-0812">Transmembrane</keyword>
<dbReference type="PROSITE" id="PS00636">
    <property type="entry name" value="DNAJ_1"/>
    <property type="match status" value="1"/>
</dbReference>
<feature type="domain" description="J" evidence="3">
    <location>
        <begin position="371"/>
        <end position="436"/>
    </location>
</feature>
<feature type="transmembrane region" description="Helical" evidence="2">
    <location>
        <begin position="284"/>
        <end position="310"/>
    </location>
</feature>
<dbReference type="InterPro" id="IPR051938">
    <property type="entry name" value="Apopto_cytoskel_mod"/>
</dbReference>
<protein>
    <recommendedName>
        <fullName evidence="3">J domain-containing protein</fullName>
    </recommendedName>
</protein>
<dbReference type="Proteomes" id="UP000663870">
    <property type="component" value="Unassembled WGS sequence"/>
</dbReference>
<dbReference type="Proteomes" id="UP000663854">
    <property type="component" value="Unassembled WGS sequence"/>
</dbReference>
<feature type="transmembrane region" description="Helical" evidence="2">
    <location>
        <begin position="253"/>
        <end position="278"/>
    </location>
</feature>
<dbReference type="EMBL" id="CAJNOL010001569">
    <property type="protein sequence ID" value="CAF1383747.1"/>
    <property type="molecule type" value="Genomic_DNA"/>
</dbReference>
<dbReference type="Gene3D" id="1.10.287.110">
    <property type="entry name" value="DnaJ domain"/>
    <property type="match status" value="1"/>
</dbReference>
<name>A0A815K145_9BILA</name>
<evidence type="ECO:0000313" key="4">
    <source>
        <dbReference type="EMBL" id="CAF0794749.1"/>
    </source>
</evidence>
<dbReference type="PROSITE" id="PS50076">
    <property type="entry name" value="DNAJ_2"/>
    <property type="match status" value="1"/>
</dbReference>
<gene>
    <name evidence="5" type="ORF">JXQ802_LOCUS33824</name>
    <name evidence="4" type="ORF">PYM288_LOCUS4317</name>
</gene>
<evidence type="ECO:0000256" key="1">
    <source>
        <dbReference type="ARBA" id="ARBA00023186"/>
    </source>
</evidence>
<sequence length="443" mass="52350">MQRFVQHPCRCFTLIYHRALIHNSSYSNKNVRMGLPFSFDENKALEYFNRWRKSFWLAPDDWKKTSVTFTRHYLPCWSFSLKGSASAEVYVKRGSWLWGGAEWHRLADQVSLSNINLSDINVYAAHTYDRQHILEIDMKINDTLQSIDDLSLNNNIIEEWTIDRDTAFEIGWDLTIVNIIQNLCLKKLKQQKNDEYRITSIRFRTDNEIQKLIYFPIYIVDYQYRNKQLQCLINGRTGKVAGLRQFSRLKITALIMGIVYPACIMSFASIVSFIFYAITGRFIAIPIALLSTGLTFPFITLSVLIIGRYIRDYSHLYRGKRDIHEWLDFKKRNPYFFTDKHFDQQYTSQTFHRQQTQETKKPTFSLDIGPNLYEILGVSRIASNIDIKQAYLLKAKEFHPDRNVGNQEIEEKFKLINQAYAILSDPEQRQLFDDYGYDHVKYK</sequence>
<keyword evidence="1" id="KW-0143">Chaperone</keyword>
<accession>A0A815K145</accession>
<keyword evidence="2" id="KW-1133">Transmembrane helix</keyword>
<evidence type="ECO:0000313" key="6">
    <source>
        <dbReference type="Proteomes" id="UP000663870"/>
    </source>
</evidence>
<dbReference type="InterPro" id="IPR001623">
    <property type="entry name" value="DnaJ_domain"/>
</dbReference>
<dbReference type="EMBL" id="CAJNOH010000038">
    <property type="protein sequence ID" value="CAF0794749.1"/>
    <property type="molecule type" value="Genomic_DNA"/>
</dbReference>
<evidence type="ECO:0000259" key="3">
    <source>
        <dbReference type="PROSITE" id="PS50076"/>
    </source>
</evidence>
<dbReference type="SMART" id="SM00271">
    <property type="entry name" value="DnaJ"/>
    <property type="match status" value="1"/>
</dbReference>
<dbReference type="SUPFAM" id="SSF46565">
    <property type="entry name" value="Chaperone J-domain"/>
    <property type="match status" value="1"/>
</dbReference>
<dbReference type="InterPro" id="IPR018253">
    <property type="entry name" value="DnaJ_domain_CS"/>
</dbReference>
<reference evidence="5" key="1">
    <citation type="submission" date="2021-02" db="EMBL/GenBank/DDBJ databases">
        <authorList>
            <person name="Nowell W R."/>
        </authorList>
    </citation>
    <scope>NUCLEOTIDE SEQUENCE</scope>
</reference>
<comment type="caution">
    <text evidence="5">The sequence shown here is derived from an EMBL/GenBank/DDBJ whole genome shotgun (WGS) entry which is preliminary data.</text>
</comment>
<keyword evidence="2" id="KW-0472">Membrane</keyword>
<dbReference type="CDD" id="cd06257">
    <property type="entry name" value="DnaJ"/>
    <property type="match status" value="1"/>
</dbReference>
<dbReference type="InterPro" id="IPR036869">
    <property type="entry name" value="J_dom_sf"/>
</dbReference>